<keyword evidence="4" id="KW-1185">Reference proteome</keyword>
<name>A0A7K0DUZ8_9NOCA</name>
<dbReference type="InterPro" id="IPR029058">
    <property type="entry name" value="AB_hydrolase_fold"/>
</dbReference>
<evidence type="ECO:0000313" key="3">
    <source>
        <dbReference type="EMBL" id="MQY29583.1"/>
    </source>
</evidence>
<dbReference type="Proteomes" id="UP000431401">
    <property type="component" value="Unassembled WGS sequence"/>
</dbReference>
<evidence type="ECO:0000259" key="2">
    <source>
        <dbReference type="Pfam" id="PF00561"/>
    </source>
</evidence>
<dbReference type="PRINTS" id="PR00111">
    <property type="entry name" value="ABHYDROLASE"/>
</dbReference>
<dbReference type="OrthoDB" id="5431692at2"/>
<dbReference type="GO" id="GO:0070205">
    <property type="term" value="F:2-succinyl-6-hydroxy-2,4-cyclohexadiene-1-carboxylate synthase activity"/>
    <property type="evidence" value="ECO:0007669"/>
    <property type="project" value="UniProtKB-EC"/>
</dbReference>
<protein>
    <submittedName>
        <fullName evidence="3">2-succinyl-6-hydroxy-2, 4-cyclohexadiene-1-carboxylate synthase</fullName>
        <ecNumber evidence="3">4.2.99.20</ecNumber>
    </submittedName>
</protein>
<proteinExistence type="predicted"/>
<keyword evidence="3" id="KW-0456">Lyase</keyword>
<dbReference type="EC" id="4.2.99.20" evidence="3"/>
<sequence>MVARRITTAAGVDFSVEVEGVGAPLVLVAGAGGNRSTWDPVWPQLSSIRRSVRYDLRGCGASTDRTTGAFRHADDLAALLDHLGIERATVAGVSMGGRIALDFALDHPGRIDRLVLISPNVAGWDWSPEWEHHWRQLTTAAHEGMLDRARDLWWRHPLFATARRDPTLAARLRADIAADNCRAWLDADRETPPQQPHVERLAELTVPVLLITGSDDLNDLRVIAEILTAMVADLRRVDLTDTGHLTHWERPADTIHAIVTFLSDTDIRSADSG</sequence>
<keyword evidence="1" id="KW-0378">Hydrolase</keyword>
<feature type="domain" description="AB hydrolase-1" evidence="2">
    <location>
        <begin position="24"/>
        <end position="251"/>
    </location>
</feature>
<dbReference type="AlphaFoldDB" id="A0A7K0DUZ8"/>
<gene>
    <name evidence="3" type="primary">menH_4</name>
    <name evidence="3" type="ORF">NRB56_51740</name>
</gene>
<dbReference type="SUPFAM" id="SSF53474">
    <property type="entry name" value="alpha/beta-Hydrolases"/>
    <property type="match status" value="1"/>
</dbReference>
<organism evidence="3 4">
    <name type="scientific">Nocardia aurantia</name>
    <dbReference type="NCBI Taxonomy" id="2585199"/>
    <lineage>
        <taxon>Bacteria</taxon>
        <taxon>Bacillati</taxon>
        <taxon>Actinomycetota</taxon>
        <taxon>Actinomycetes</taxon>
        <taxon>Mycobacteriales</taxon>
        <taxon>Nocardiaceae</taxon>
        <taxon>Nocardia</taxon>
    </lineage>
</organism>
<evidence type="ECO:0000313" key="4">
    <source>
        <dbReference type="Proteomes" id="UP000431401"/>
    </source>
</evidence>
<dbReference type="Pfam" id="PF00561">
    <property type="entry name" value="Abhydrolase_1"/>
    <property type="match status" value="1"/>
</dbReference>
<dbReference type="GO" id="GO:0016020">
    <property type="term" value="C:membrane"/>
    <property type="evidence" value="ECO:0007669"/>
    <property type="project" value="TreeGrafter"/>
</dbReference>
<accession>A0A7K0DUZ8</accession>
<dbReference type="PANTHER" id="PTHR43798:SF31">
    <property type="entry name" value="AB HYDROLASE SUPERFAMILY PROTEIN YCLE"/>
    <property type="match status" value="1"/>
</dbReference>
<reference evidence="3 4" key="1">
    <citation type="submission" date="2019-10" db="EMBL/GenBank/DDBJ databases">
        <title>Nocardia macrotermitis sp. nov. and Nocardia aurantia sp. nov., isolated from the gut of fungus growing-termite Macrotermes natalensis.</title>
        <authorList>
            <person name="Benndorf R."/>
            <person name="Schwitalla J."/>
            <person name="Martin K."/>
            <person name="De Beer W."/>
            <person name="Kaster A.-K."/>
            <person name="Vollmers J."/>
            <person name="Poulsen M."/>
            <person name="Beemelmanns C."/>
        </authorList>
    </citation>
    <scope>NUCLEOTIDE SEQUENCE [LARGE SCALE GENOMIC DNA]</scope>
    <source>
        <strain evidence="3 4">RB56</strain>
    </source>
</reference>
<dbReference type="RefSeq" id="WP_153346513.1">
    <property type="nucleotide sequence ID" value="NZ_WEGI01000011.1"/>
</dbReference>
<evidence type="ECO:0000256" key="1">
    <source>
        <dbReference type="ARBA" id="ARBA00022801"/>
    </source>
</evidence>
<dbReference type="GO" id="GO:0016787">
    <property type="term" value="F:hydrolase activity"/>
    <property type="evidence" value="ECO:0007669"/>
    <property type="project" value="UniProtKB-KW"/>
</dbReference>
<dbReference type="PANTHER" id="PTHR43798">
    <property type="entry name" value="MONOACYLGLYCEROL LIPASE"/>
    <property type="match status" value="1"/>
</dbReference>
<dbReference type="InterPro" id="IPR050266">
    <property type="entry name" value="AB_hydrolase_sf"/>
</dbReference>
<comment type="caution">
    <text evidence="3">The sequence shown here is derived from an EMBL/GenBank/DDBJ whole genome shotgun (WGS) entry which is preliminary data.</text>
</comment>
<dbReference type="InterPro" id="IPR000073">
    <property type="entry name" value="AB_hydrolase_1"/>
</dbReference>
<dbReference type="EMBL" id="WEGI01000011">
    <property type="protein sequence ID" value="MQY29583.1"/>
    <property type="molecule type" value="Genomic_DNA"/>
</dbReference>
<dbReference type="Gene3D" id="3.40.50.1820">
    <property type="entry name" value="alpha/beta hydrolase"/>
    <property type="match status" value="1"/>
</dbReference>